<gene>
    <name evidence="1" type="ORF">L915_17738</name>
    <name evidence="2" type="ORF">L916_17638</name>
</gene>
<protein>
    <submittedName>
        <fullName evidence="1">Uncharacterized protein</fullName>
    </submittedName>
</protein>
<evidence type="ECO:0000313" key="2">
    <source>
        <dbReference type="EMBL" id="ETL29125.1"/>
    </source>
</evidence>
<organism evidence="1">
    <name type="scientific">Phytophthora nicotianae</name>
    <name type="common">Potato buckeye rot agent</name>
    <name type="synonym">Phytophthora parasitica</name>
    <dbReference type="NCBI Taxonomy" id="4792"/>
    <lineage>
        <taxon>Eukaryota</taxon>
        <taxon>Sar</taxon>
        <taxon>Stramenopiles</taxon>
        <taxon>Oomycota</taxon>
        <taxon>Peronosporomycetes</taxon>
        <taxon>Peronosporales</taxon>
        <taxon>Peronosporaceae</taxon>
        <taxon>Phytophthora</taxon>
    </lineage>
</organism>
<evidence type="ECO:0000313" key="1">
    <source>
        <dbReference type="EMBL" id="ETK75691.1"/>
    </source>
</evidence>
<reference evidence="1" key="1">
    <citation type="submission" date="2013-11" db="EMBL/GenBank/DDBJ databases">
        <title>The Genome Sequence of Phytophthora parasitica CJ02B3.</title>
        <authorList>
            <consortium name="The Broad Institute Genomics Platform"/>
            <person name="Russ C."/>
            <person name="Tyler B."/>
            <person name="Panabieres F."/>
            <person name="Shan W."/>
            <person name="Tripathy S."/>
            <person name="Grunwald N."/>
            <person name="Machado M."/>
            <person name="Johnson C.S."/>
            <person name="Arredondo F."/>
            <person name="Hong C."/>
            <person name="Coffey M."/>
            <person name="Young S.K."/>
            <person name="Zeng Q."/>
            <person name="Gargeya S."/>
            <person name="Fitzgerald M."/>
            <person name="Abouelleil A."/>
            <person name="Alvarado L."/>
            <person name="Chapman S.B."/>
            <person name="Gainer-Dewar J."/>
            <person name="Goldberg J."/>
            <person name="Griggs A."/>
            <person name="Gujja S."/>
            <person name="Hansen M."/>
            <person name="Howarth C."/>
            <person name="Imamovic A."/>
            <person name="Ireland A."/>
            <person name="Larimer J."/>
            <person name="McCowan C."/>
            <person name="Murphy C."/>
            <person name="Pearson M."/>
            <person name="Poon T.W."/>
            <person name="Priest M."/>
            <person name="Roberts A."/>
            <person name="Saif S."/>
            <person name="Shea T."/>
            <person name="Sykes S."/>
            <person name="Wortman J."/>
            <person name="Nusbaum C."/>
            <person name="Birren B."/>
        </authorList>
    </citation>
    <scope>NUCLEOTIDE SEQUENCE [LARGE SCALE GENOMIC DNA]</scope>
    <source>
        <strain evidence="1">CJ02B3</strain>
    </source>
</reference>
<dbReference type="Proteomes" id="UP000053864">
    <property type="component" value="Unassembled WGS sequence"/>
</dbReference>
<proteinExistence type="predicted"/>
<reference evidence="2" key="2">
    <citation type="submission" date="2013-11" db="EMBL/GenBank/DDBJ databases">
        <title>The Genome Sequence of Phytophthora parasitica CJ05E6.</title>
        <authorList>
            <consortium name="The Broad Institute Genomics Platform"/>
            <person name="Russ C."/>
            <person name="Tyler B."/>
            <person name="Panabieres F."/>
            <person name="Shan W."/>
            <person name="Tripathy S."/>
            <person name="Grunwald N."/>
            <person name="Machado M."/>
            <person name="Johnson C.S."/>
            <person name="Arredondo F."/>
            <person name="Hong C."/>
            <person name="Coffey M."/>
            <person name="Young S.K."/>
            <person name="Zeng Q."/>
            <person name="Gargeya S."/>
            <person name="Fitzgerald M."/>
            <person name="Abouelleil A."/>
            <person name="Alvarado L."/>
            <person name="Chapman S.B."/>
            <person name="Gainer-Dewar J."/>
            <person name="Goldberg J."/>
            <person name="Griggs A."/>
            <person name="Gujja S."/>
            <person name="Hansen M."/>
            <person name="Howarth C."/>
            <person name="Imamovic A."/>
            <person name="Ireland A."/>
            <person name="Larimer J."/>
            <person name="McCowan C."/>
            <person name="Murphy C."/>
            <person name="Pearson M."/>
            <person name="Poon T.W."/>
            <person name="Priest M."/>
            <person name="Roberts A."/>
            <person name="Saif S."/>
            <person name="Shea T."/>
            <person name="Sykes S."/>
            <person name="Wortman J."/>
            <person name="Nusbaum C."/>
            <person name="Birren B."/>
        </authorList>
    </citation>
    <scope>NUCLEOTIDE SEQUENCE [LARGE SCALE GENOMIC DNA]</scope>
    <source>
        <strain evidence="2">CJ05E6</strain>
    </source>
</reference>
<dbReference type="AlphaFoldDB" id="W2G0F3"/>
<name>W2G0F3_PHYNI</name>
<dbReference type="EMBL" id="KI688766">
    <property type="protein sequence ID" value="ETK75691.1"/>
    <property type="molecule type" value="Genomic_DNA"/>
</dbReference>
<accession>W2G0F3</accession>
<dbReference type="EMBL" id="KI675561">
    <property type="protein sequence ID" value="ETL29125.1"/>
    <property type="molecule type" value="Genomic_DNA"/>
</dbReference>
<sequence length="55" mass="5973">MSLRTGSSHIPSISPLFPEANWHFTTLTHIVEGMSLLPGARGIWNGSVLSQKLQA</sequence>
<dbReference type="Proteomes" id="UP000053236">
    <property type="component" value="Unassembled WGS sequence"/>
</dbReference>